<name>A0AAD6V3J1_9AGAR</name>
<proteinExistence type="predicted"/>
<evidence type="ECO:0000313" key="4">
    <source>
        <dbReference type="Proteomes" id="UP001219525"/>
    </source>
</evidence>
<organism evidence="2 4">
    <name type="scientific">Mycena pura</name>
    <dbReference type="NCBI Taxonomy" id="153505"/>
    <lineage>
        <taxon>Eukaryota</taxon>
        <taxon>Fungi</taxon>
        <taxon>Dikarya</taxon>
        <taxon>Basidiomycota</taxon>
        <taxon>Agaricomycotina</taxon>
        <taxon>Agaricomycetes</taxon>
        <taxon>Agaricomycetidae</taxon>
        <taxon>Agaricales</taxon>
        <taxon>Marasmiineae</taxon>
        <taxon>Mycenaceae</taxon>
        <taxon>Mycena</taxon>
    </lineage>
</organism>
<dbReference type="Proteomes" id="UP001219525">
    <property type="component" value="Unassembled WGS sequence"/>
</dbReference>
<evidence type="ECO:0000256" key="1">
    <source>
        <dbReference type="SAM" id="Phobius"/>
    </source>
</evidence>
<protein>
    <submittedName>
        <fullName evidence="2">Uncharacterized protein</fullName>
    </submittedName>
</protein>
<keyword evidence="1" id="KW-0812">Transmembrane</keyword>
<reference evidence="2" key="1">
    <citation type="submission" date="2023-03" db="EMBL/GenBank/DDBJ databases">
        <title>Massive genome expansion in bonnet fungi (Mycena s.s.) driven by repeated elements and novel gene families across ecological guilds.</title>
        <authorList>
            <consortium name="Lawrence Berkeley National Laboratory"/>
            <person name="Harder C.B."/>
            <person name="Miyauchi S."/>
            <person name="Viragh M."/>
            <person name="Kuo A."/>
            <person name="Thoen E."/>
            <person name="Andreopoulos B."/>
            <person name="Lu D."/>
            <person name="Skrede I."/>
            <person name="Drula E."/>
            <person name="Henrissat B."/>
            <person name="Morin E."/>
            <person name="Kohler A."/>
            <person name="Barry K."/>
            <person name="LaButti K."/>
            <person name="Morin E."/>
            <person name="Salamov A."/>
            <person name="Lipzen A."/>
            <person name="Mereny Z."/>
            <person name="Hegedus B."/>
            <person name="Baldrian P."/>
            <person name="Stursova M."/>
            <person name="Weitz H."/>
            <person name="Taylor A."/>
            <person name="Grigoriev I.V."/>
            <person name="Nagy L.G."/>
            <person name="Martin F."/>
            <person name="Kauserud H."/>
        </authorList>
    </citation>
    <scope>NUCLEOTIDE SEQUENCE</scope>
    <source>
        <strain evidence="2">9144</strain>
    </source>
</reference>
<dbReference type="AlphaFoldDB" id="A0AAD6V3J1"/>
<evidence type="ECO:0000313" key="3">
    <source>
        <dbReference type="EMBL" id="KAJ7215022.1"/>
    </source>
</evidence>
<dbReference type="EMBL" id="JARJCW010000083">
    <property type="protein sequence ID" value="KAJ7196513.1"/>
    <property type="molecule type" value="Genomic_DNA"/>
</dbReference>
<dbReference type="EMBL" id="JARJCW010000018">
    <property type="protein sequence ID" value="KAJ7215022.1"/>
    <property type="molecule type" value="Genomic_DNA"/>
</dbReference>
<comment type="caution">
    <text evidence="2">The sequence shown here is derived from an EMBL/GenBank/DDBJ whole genome shotgun (WGS) entry which is preliminary data.</text>
</comment>
<sequence length="117" mass="12669">MPGHANRYICGYTPLAQQLCLTRFTESGTLCDGVCASHLPTAPRTLADHATLGELTMTIYLGDGSPPSSTVVSGWLSSKSSQENAEQLRRSSNDWRRLVFVSGAYKSMLAVFLLTVT</sequence>
<keyword evidence="4" id="KW-1185">Reference proteome</keyword>
<keyword evidence="1" id="KW-1133">Transmembrane helix</keyword>
<feature type="transmembrane region" description="Helical" evidence="1">
    <location>
        <begin position="98"/>
        <end position="116"/>
    </location>
</feature>
<gene>
    <name evidence="3" type="ORF">GGX14DRAFT_563050</name>
    <name evidence="2" type="ORF">GGX14DRAFT_574847</name>
</gene>
<accession>A0AAD6V3J1</accession>
<keyword evidence="1" id="KW-0472">Membrane</keyword>
<evidence type="ECO:0000313" key="2">
    <source>
        <dbReference type="EMBL" id="KAJ7196513.1"/>
    </source>
</evidence>